<dbReference type="EMBL" id="JACIER010000004">
    <property type="protein sequence ID" value="MBB4043462.1"/>
    <property type="molecule type" value="Genomic_DNA"/>
</dbReference>
<feature type="domain" description="RagB/SusD" evidence="7">
    <location>
        <begin position="407"/>
        <end position="552"/>
    </location>
</feature>
<comment type="subcellular location">
    <subcellularLocation>
        <location evidence="1">Cell outer membrane</location>
    </subcellularLocation>
</comment>
<feature type="signal peptide" evidence="6">
    <location>
        <begin position="1"/>
        <end position="23"/>
    </location>
</feature>
<dbReference type="Gene3D" id="1.25.40.390">
    <property type="match status" value="1"/>
</dbReference>
<dbReference type="Gene3D" id="1.10.3780.10">
    <property type="entry name" value="SusD-like"/>
    <property type="match status" value="1"/>
</dbReference>
<keyword evidence="4" id="KW-0472">Membrane</keyword>
<dbReference type="AlphaFoldDB" id="A0A840D4T1"/>
<dbReference type="SUPFAM" id="SSF48452">
    <property type="entry name" value="TPR-like"/>
    <property type="match status" value="1"/>
</dbReference>
<evidence type="ECO:0000313" key="9">
    <source>
        <dbReference type="Proteomes" id="UP000560658"/>
    </source>
</evidence>
<reference evidence="8" key="1">
    <citation type="submission" date="2020-08" db="EMBL/GenBank/DDBJ databases">
        <title>Genomic Encyclopedia of Type Strains, Phase IV (KMG-IV): sequencing the most valuable type-strain genomes for metagenomic binning, comparative biology and taxonomic classification.</title>
        <authorList>
            <person name="Goeker M."/>
        </authorList>
    </citation>
    <scope>NUCLEOTIDE SEQUENCE [LARGE SCALE GENOMIC DNA]</scope>
    <source>
        <strain evidence="8">DSM 105720</strain>
    </source>
</reference>
<evidence type="ECO:0000256" key="2">
    <source>
        <dbReference type="ARBA" id="ARBA00006275"/>
    </source>
</evidence>
<evidence type="ECO:0000256" key="6">
    <source>
        <dbReference type="SAM" id="SignalP"/>
    </source>
</evidence>
<dbReference type="InterPro" id="IPR011990">
    <property type="entry name" value="TPR-like_helical_dom_sf"/>
</dbReference>
<evidence type="ECO:0000256" key="3">
    <source>
        <dbReference type="ARBA" id="ARBA00022729"/>
    </source>
</evidence>
<evidence type="ECO:0000256" key="1">
    <source>
        <dbReference type="ARBA" id="ARBA00004442"/>
    </source>
</evidence>
<keyword evidence="9" id="KW-1185">Reference proteome</keyword>
<dbReference type="GO" id="GO:0009279">
    <property type="term" value="C:cell outer membrane"/>
    <property type="evidence" value="ECO:0007669"/>
    <property type="project" value="UniProtKB-SubCell"/>
</dbReference>
<dbReference type="InterPro" id="IPR012944">
    <property type="entry name" value="SusD_RagB_dom"/>
</dbReference>
<evidence type="ECO:0000256" key="4">
    <source>
        <dbReference type="ARBA" id="ARBA00023136"/>
    </source>
</evidence>
<dbReference type="Pfam" id="PF07980">
    <property type="entry name" value="SusD_RagB"/>
    <property type="match status" value="1"/>
</dbReference>
<dbReference type="NCBIfam" id="NF033071">
    <property type="entry name" value="SusD"/>
    <property type="match status" value="1"/>
</dbReference>
<dbReference type="RefSeq" id="WP_183208051.1">
    <property type="nucleotide sequence ID" value="NZ_JACIER010000004.1"/>
</dbReference>
<dbReference type="CDD" id="cd08977">
    <property type="entry name" value="SusD"/>
    <property type="match status" value="1"/>
</dbReference>
<dbReference type="PROSITE" id="PS51257">
    <property type="entry name" value="PROKAR_LIPOPROTEIN"/>
    <property type="match status" value="1"/>
</dbReference>
<gene>
    <name evidence="8" type="ORF">GGR06_001244</name>
</gene>
<evidence type="ECO:0000259" key="7">
    <source>
        <dbReference type="Pfam" id="PF07980"/>
    </source>
</evidence>
<keyword evidence="5" id="KW-0998">Cell outer membrane</keyword>
<protein>
    <recommendedName>
        <fullName evidence="7">RagB/SusD domain-containing protein</fullName>
    </recommendedName>
</protein>
<evidence type="ECO:0000313" key="8">
    <source>
        <dbReference type="EMBL" id="MBB4043462.1"/>
    </source>
</evidence>
<evidence type="ECO:0000256" key="5">
    <source>
        <dbReference type="ARBA" id="ARBA00023237"/>
    </source>
</evidence>
<accession>A0A840D4T1</accession>
<organism evidence="8 9">
    <name type="scientific">Bacteroides reticulotermitis</name>
    <dbReference type="NCBI Taxonomy" id="1133319"/>
    <lineage>
        <taxon>Bacteria</taxon>
        <taxon>Pseudomonadati</taxon>
        <taxon>Bacteroidota</taxon>
        <taxon>Bacteroidia</taxon>
        <taxon>Bacteroidales</taxon>
        <taxon>Bacteroidaceae</taxon>
        <taxon>Bacteroides</taxon>
    </lineage>
</organism>
<sequence>MKARYIKKTLSVALIVSAMLGTASCINNLDISPIDPQASGSFDQNSVFVKTYALLGVTGQQGPAGSADLDGQDEGESGFYRTIFNCNELSSDECVWAWQENVDIPQYTNIAWNSSSQRTEWVYTRLGYNITQLNFFLDNTEGKTDAESLRQRAEVRFLRALHYSYFLDLFGKAPFKEHFNNELPIEKKGSDLYSYIQNELKECEVDMYEPRQAPFGRADKVANWLLRARLYLNAEVYTGQADYGQARDFSTKVIESSYELSPRYDALFMADNDENAKAMQEIIFPIRQDGVKIRSHSGSSCVINATRIAGMPRIGTTNGWSCIFARAALIQKFFPNLENVPMLPGNVEKPGAGELSSDEKIDAFDEQYGTRTVDMIQAAGDDRALFYSGIGGGIRKIKTDAITTFTDGLSIVKWQNIRSDGGATHHAEFPDTDIPLFRLAEAYLTRAEALFRLGEDGALADIKKLRERANCTKQIQTLTERELIDEWSREFYLEGRRRSDLVRFGMYTTSKYLWDWKGGVQNGTSVSSFYNVYPIPVSDLNNNRNMTQNTGY</sequence>
<name>A0A840D4T1_9BACE</name>
<proteinExistence type="inferred from homology"/>
<comment type="similarity">
    <text evidence="2">Belongs to the SusD family.</text>
</comment>
<dbReference type="Proteomes" id="UP000560658">
    <property type="component" value="Unassembled WGS sequence"/>
</dbReference>
<keyword evidence="3 6" id="KW-0732">Signal</keyword>
<comment type="caution">
    <text evidence="8">The sequence shown here is derived from an EMBL/GenBank/DDBJ whole genome shotgun (WGS) entry which is preliminary data.</text>
</comment>
<feature type="chain" id="PRO_5032285939" description="RagB/SusD domain-containing protein" evidence="6">
    <location>
        <begin position="24"/>
        <end position="552"/>
    </location>
</feature>
<dbReference type="Gene3D" id="1.25.40.10">
    <property type="entry name" value="Tetratricopeptide repeat domain"/>
    <property type="match status" value="1"/>
</dbReference>